<keyword evidence="5 7" id="KW-1133">Transmembrane helix</keyword>
<feature type="transmembrane region" description="Helical" evidence="7">
    <location>
        <begin position="304"/>
        <end position="326"/>
    </location>
</feature>
<dbReference type="PANTHER" id="PTHR42718">
    <property type="entry name" value="MAJOR FACILITATOR SUPERFAMILY MULTIDRUG TRANSPORTER MFSC"/>
    <property type="match status" value="1"/>
</dbReference>
<feature type="transmembrane region" description="Helical" evidence="7">
    <location>
        <begin position="437"/>
        <end position="458"/>
    </location>
</feature>
<dbReference type="InterPro" id="IPR020846">
    <property type="entry name" value="MFS_dom"/>
</dbReference>
<keyword evidence="6 7" id="KW-0472">Membrane</keyword>
<feature type="transmembrane region" description="Helical" evidence="7">
    <location>
        <begin position="201"/>
        <end position="218"/>
    </location>
</feature>
<keyword evidence="2" id="KW-0813">Transport</keyword>
<dbReference type="Proteomes" id="UP000254492">
    <property type="component" value="Unassembled WGS sequence"/>
</dbReference>
<feature type="transmembrane region" description="Helical" evidence="7">
    <location>
        <begin position="357"/>
        <end position="383"/>
    </location>
</feature>
<dbReference type="Gene3D" id="1.20.1250.20">
    <property type="entry name" value="MFS general substrate transporter like domains"/>
    <property type="match status" value="1"/>
</dbReference>
<evidence type="ECO:0000256" key="2">
    <source>
        <dbReference type="ARBA" id="ARBA00022448"/>
    </source>
</evidence>
<dbReference type="InterPro" id="IPR011701">
    <property type="entry name" value="MFS"/>
</dbReference>
<name>A0ABX9I5H0_9LACO</name>
<evidence type="ECO:0000313" key="9">
    <source>
        <dbReference type="EMBL" id="RDS59939.1"/>
    </source>
</evidence>
<dbReference type="EMBL" id="QRAY01000004">
    <property type="protein sequence ID" value="RDS59939.1"/>
    <property type="molecule type" value="Genomic_DNA"/>
</dbReference>
<gene>
    <name evidence="9" type="ORF">DWV05_02790</name>
</gene>
<evidence type="ECO:0000256" key="4">
    <source>
        <dbReference type="ARBA" id="ARBA00022692"/>
    </source>
</evidence>
<feature type="transmembrane region" description="Helical" evidence="7">
    <location>
        <begin position="333"/>
        <end position="351"/>
    </location>
</feature>
<dbReference type="PROSITE" id="PS50850">
    <property type="entry name" value="MFS"/>
    <property type="match status" value="1"/>
</dbReference>
<dbReference type="InterPro" id="IPR036259">
    <property type="entry name" value="MFS_trans_sf"/>
</dbReference>
<dbReference type="Pfam" id="PF07690">
    <property type="entry name" value="MFS_1"/>
    <property type="match status" value="1"/>
</dbReference>
<keyword evidence="10" id="KW-1185">Reference proteome</keyword>
<dbReference type="InterPro" id="IPR004638">
    <property type="entry name" value="EmrB-like"/>
</dbReference>
<dbReference type="Gene3D" id="1.20.1720.10">
    <property type="entry name" value="Multidrug resistance protein D"/>
    <property type="match status" value="1"/>
</dbReference>
<feature type="transmembrane region" description="Helical" evidence="7">
    <location>
        <begin position="81"/>
        <end position="103"/>
    </location>
</feature>
<dbReference type="RefSeq" id="WP_115470593.1">
    <property type="nucleotide sequence ID" value="NZ_BJEC01000003.1"/>
</dbReference>
<feature type="transmembrane region" description="Helical" evidence="7">
    <location>
        <begin position="267"/>
        <end position="292"/>
    </location>
</feature>
<evidence type="ECO:0000256" key="5">
    <source>
        <dbReference type="ARBA" id="ARBA00022989"/>
    </source>
</evidence>
<comment type="caution">
    <text evidence="9">The sequence shown here is derived from an EMBL/GenBank/DDBJ whole genome shotgun (WGS) entry which is preliminary data.</text>
</comment>
<sequence length="467" mass="50575">MTSQAISTKKRTVMMIVLLAGAFVALLAETFLNNAIPTIMSAFQVTQSSAQWLTTAYLLVVGLMIPLSAWIFESFNLRQNYLTMIGIFFIGSLICVFAPNFGILLTGRIIEAVAAGGLMPFIQNVILMMFPPEKRGMAMGITGLVIGFGPAIGPTISGVILQYSHWQMLFIILSALSALIGVVAIFTIGNLHVPNKQTTDMLSFLESIIGFGLLLYALSEVGNTGKVTPLLAVLFIIGLVTIYLFGRRQLQLPQPLLDIRVFKNIQFDICTLLSMISNIAMVSVELVLPLYIQTTRDETALTSGLIMMPGAIVMMICNPVSGILYDKLGIKKLSLFGFGMLILGTLPMLMFDTTTSLLVIGISYAVRMVGISFTMMTTFTAAINAVQSDLTAHANAASSTLRQVGGSFGTAISMLIVTLTITLQSHMPHQIALEHGFYWAFILMIGFALIGLLASLFLPAKKVVRSN</sequence>
<keyword evidence="3" id="KW-1003">Cell membrane</keyword>
<accession>A0ABX9I5H0</accession>
<feature type="transmembrane region" description="Helical" evidence="7">
    <location>
        <begin position="109"/>
        <end position="130"/>
    </location>
</feature>
<dbReference type="NCBIfam" id="TIGR00711">
    <property type="entry name" value="efflux_EmrB"/>
    <property type="match status" value="1"/>
</dbReference>
<organism evidence="9 10">
    <name type="scientific">Weissella thailandensis</name>
    <dbReference type="NCBI Taxonomy" id="89061"/>
    <lineage>
        <taxon>Bacteria</taxon>
        <taxon>Bacillati</taxon>
        <taxon>Bacillota</taxon>
        <taxon>Bacilli</taxon>
        <taxon>Lactobacillales</taxon>
        <taxon>Lactobacillaceae</taxon>
        <taxon>Weissella</taxon>
    </lineage>
</organism>
<proteinExistence type="predicted"/>
<protein>
    <submittedName>
        <fullName evidence="9">MFS transporter</fullName>
    </submittedName>
</protein>
<dbReference type="SUPFAM" id="SSF103473">
    <property type="entry name" value="MFS general substrate transporter"/>
    <property type="match status" value="1"/>
</dbReference>
<feature type="transmembrane region" description="Helical" evidence="7">
    <location>
        <begin position="230"/>
        <end position="246"/>
    </location>
</feature>
<feature type="domain" description="Major facilitator superfamily (MFS) profile" evidence="8">
    <location>
        <begin position="14"/>
        <end position="463"/>
    </location>
</feature>
<evidence type="ECO:0000256" key="6">
    <source>
        <dbReference type="ARBA" id="ARBA00023136"/>
    </source>
</evidence>
<evidence type="ECO:0000313" key="10">
    <source>
        <dbReference type="Proteomes" id="UP000254492"/>
    </source>
</evidence>
<feature type="transmembrane region" description="Helical" evidence="7">
    <location>
        <begin position="137"/>
        <end position="160"/>
    </location>
</feature>
<evidence type="ECO:0000256" key="1">
    <source>
        <dbReference type="ARBA" id="ARBA00004651"/>
    </source>
</evidence>
<evidence type="ECO:0000256" key="3">
    <source>
        <dbReference type="ARBA" id="ARBA00022475"/>
    </source>
</evidence>
<feature type="transmembrane region" description="Helical" evidence="7">
    <location>
        <begin position="51"/>
        <end position="72"/>
    </location>
</feature>
<feature type="transmembrane region" description="Helical" evidence="7">
    <location>
        <begin position="166"/>
        <end position="189"/>
    </location>
</feature>
<evidence type="ECO:0000259" key="8">
    <source>
        <dbReference type="PROSITE" id="PS50850"/>
    </source>
</evidence>
<comment type="subcellular location">
    <subcellularLocation>
        <location evidence="1">Cell membrane</location>
        <topology evidence="1">Multi-pass membrane protein</topology>
    </subcellularLocation>
</comment>
<dbReference type="PANTHER" id="PTHR42718:SF24">
    <property type="entry name" value="MAJOR FACILITATOR SUPERFAMILY (MFS) PROFILE DOMAIN-CONTAINING PROTEIN"/>
    <property type="match status" value="1"/>
</dbReference>
<dbReference type="PRINTS" id="PR01036">
    <property type="entry name" value="TCRTETB"/>
</dbReference>
<keyword evidence="4 7" id="KW-0812">Transmembrane</keyword>
<reference evidence="9 10" key="1">
    <citation type="submission" date="2018-07" db="EMBL/GenBank/DDBJ databases">
        <title>Genome-based reclassification of Weissella jogaejeotgali as Weissella thailandensis.</title>
        <authorList>
            <person name="Chun J."/>
            <person name="Kim B.-Y."/>
            <person name="Kwak M.-J."/>
        </authorList>
    </citation>
    <scope>NUCLEOTIDE SEQUENCE [LARGE SCALE GENOMIC DNA]</scope>
    <source>
        <strain evidence="9 10">KCTC 3751</strain>
    </source>
</reference>
<feature type="transmembrane region" description="Helical" evidence="7">
    <location>
        <begin position="404"/>
        <end position="425"/>
    </location>
</feature>
<evidence type="ECO:0000256" key="7">
    <source>
        <dbReference type="SAM" id="Phobius"/>
    </source>
</evidence>
<dbReference type="CDD" id="cd17503">
    <property type="entry name" value="MFS_LmrB_MDR_like"/>
    <property type="match status" value="1"/>
</dbReference>